<evidence type="ECO:0000313" key="2">
    <source>
        <dbReference type="EMBL" id="NBC39906.1"/>
    </source>
</evidence>
<evidence type="ECO:0008006" key="4">
    <source>
        <dbReference type="Google" id="ProtNLM"/>
    </source>
</evidence>
<keyword evidence="3" id="KW-1185">Reference proteome</keyword>
<reference evidence="2 3" key="1">
    <citation type="submission" date="2020-01" db="EMBL/GenBank/DDBJ databases">
        <title>The draft genome sequence of Corallococcus exiguus DSM 14696.</title>
        <authorList>
            <person name="Zhang X."/>
            <person name="Zhu H."/>
        </authorList>
    </citation>
    <scope>NUCLEOTIDE SEQUENCE [LARGE SCALE GENOMIC DNA]</scope>
    <source>
        <strain evidence="2 3">DSM 14696</strain>
    </source>
</reference>
<keyword evidence="1" id="KW-0175">Coiled coil</keyword>
<sequence length="278" mass="30643">MRVLLAVGVVALSLGCSRGVRPDSEVAGTKPTTGKVYTNEAGEKITLIALEPGDAKKALVAFEGTKSELDGQVLVAGVDTQQRRAVEYWTMWRGHKQRFVTVHDRGGYEDLVFSGVNHTGYTHLKPDTGKTGALKVEKVFERYQDLEGEKKYQGLLAFDRKFWTSQAETQLSEAIAATNKACGSKLTSTVAWDSITDAQINKMSFGSYCVGPMESLQKLCERSDEAKRAVQQKLQAVECRLDDAKAALKMEAQKVIWSVTADRTVQSDETTTFFTDNL</sequence>
<dbReference type="EMBL" id="JAAAPK010000002">
    <property type="protein sequence ID" value="NBC39906.1"/>
    <property type="molecule type" value="Genomic_DNA"/>
</dbReference>
<feature type="coiled-coil region" evidence="1">
    <location>
        <begin position="213"/>
        <end position="254"/>
    </location>
</feature>
<organism evidence="2 3">
    <name type="scientific">Corallococcus exiguus</name>
    <dbReference type="NCBI Taxonomy" id="83462"/>
    <lineage>
        <taxon>Bacteria</taxon>
        <taxon>Pseudomonadati</taxon>
        <taxon>Myxococcota</taxon>
        <taxon>Myxococcia</taxon>
        <taxon>Myxococcales</taxon>
        <taxon>Cystobacterineae</taxon>
        <taxon>Myxococcaceae</taxon>
        <taxon>Corallococcus</taxon>
    </lineage>
</organism>
<protein>
    <recommendedName>
        <fullName evidence="4">Lipoprotein</fullName>
    </recommendedName>
</protein>
<evidence type="ECO:0000313" key="3">
    <source>
        <dbReference type="Proteomes" id="UP000537825"/>
    </source>
</evidence>
<gene>
    <name evidence="2" type="ORF">GTZ93_08690</name>
</gene>
<dbReference type="PROSITE" id="PS51257">
    <property type="entry name" value="PROKAR_LIPOPROTEIN"/>
    <property type="match status" value="1"/>
</dbReference>
<dbReference type="RefSeq" id="WP_139921164.1">
    <property type="nucleotide sequence ID" value="NZ_CBCSLE010000175.1"/>
</dbReference>
<dbReference type="AlphaFoldDB" id="A0A7X4Y6Z6"/>
<comment type="caution">
    <text evidence="2">The sequence shown here is derived from an EMBL/GenBank/DDBJ whole genome shotgun (WGS) entry which is preliminary data.</text>
</comment>
<accession>A0A7X4Y6Z6</accession>
<dbReference type="Proteomes" id="UP000537825">
    <property type="component" value="Unassembled WGS sequence"/>
</dbReference>
<evidence type="ECO:0000256" key="1">
    <source>
        <dbReference type="SAM" id="Coils"/>
    </source>
</evidence>
<proteinExistence type="predicted"/>
<name>A0A7X4Y6Z6_9BACT</name>